<organism evidence="3 4">
    <name type="scientific">Plasmodium relictum</name>
    <dbReference type="NCBI Taxonomy" id="85471"/>
    <lineage>
        <taxon>Eukaryota</taxon>
        <taxon>Sar</taxon>
        <taxon>Alveolata</taxon>
        <taxon>Apicomplexa</taxon>
        <taxon>Aconoidasida</taxon>
        <taxon>Haemosporida</taxon>
        <taxon>Plasmodiidae</taxon>
        <taxon>Plasmodium</taxon>
        <taxon>Plasmodium (Haemamoeba)</taxon>
    </lineage>
</organism>
<evidence type="ECO:0000256" key="1">
    <source>
        <dbReference type="SAM" id="MobiDB-lite"/>
    </source>
</evidence>
<keyword evidence="2" id="KW-1133">Transmembrane helix</keyword>
<dbReference type="KEGG" id="prel:PRELSG_1463700"/>
<sequence length="703" mass="83642">MNSRFYSIIFYTIYLISFLLVIYSLNKYERQKVSSKRIKNIYQFIEDNYQKRQNIDKLKNGKKEINDSSLSINLYIVSACSKENSDIFGEKLKAFIEQKYTTYYKEKETSYKLFNKKNIFYVNLHLISKKIMENDNRKKYSDICKKLHSKNEPHVFIGNYYYVYVNNNSKQEENLSFILSTTNIIEIYYSKGQGIKNNSYEEYINESWNIIKNTFLFKTMNRMLEFTPELDLNFYLASSLYNEKNYKIEEHSLVKGENEKKNVNISDSKRVSGNENKVKDDNEDNKTNNIHDDMHIKKNNENLKIPVSIATWNFYDDFYYPYMRNFIERLLNVFQINIYPQIIGNINLFKISEKADVYIKEKQVNLRNNTRLILLDKVTKFTNIFDDVSFDNILKKPTYEIPKNINLIVIFPNEEEIFFYNNLNEKIETAVSFIEWGIIHINNSFTRLKKFEKKEKKVINVSAEAHAISGIFVSHLRRFLGLCANFSDCIFNIFDTDEYQIKYLSTISRDSDSSISYSITTKNNLVFSFIYYIPIKNSISDYETLTLIREAYEYHIMESLKNVNKFLSISNISIYMKVPLYTLNVFNNILNNIECSLRYMEGQTCKFIHINEIVEKKFGHYLKNNNYYKKEIYLKIALILAQSAYQDSLQLLNDDKFHIYDILSKDFLLATMLPIVFPFVFPVAFALFKEFFKNIKIRKVKMD</sequence>
<feature type="transmembrane region" description="Helical" evidence="2">
    <location>
        <begin position="667"/>
        <end position="688"/>
    </location>
</feature>
<proteinExistence type="predicted"/>
<evidence type="ECO:0000256" key="2">
    <source>
        <dbReference type="SAM" id="Phobius"/>
    </source>
</evidence>
<reference evidence="3 4" key="1">
    <citation type="submission" date="2015-04" db="EMBL/GenBank/DDBJ databases">
        <authorList>
            <consortium name="Pathogen Informatics"/>
        </authorList>
    </citation>
    <scope>NUCLEOTIDE SEQUENCE [LARGE SCALE GENOMIC DNA]</scope>
    <source>
        <strain evidence="3 4">SGS1</strain>
    </source>
</reference>
<keyword evidence="2" id="KW-0472">Membrane</keyword>
<dbReference type="Proteomes" id="UP000220158">
    <property type="component" value="Chromosome 14"/>
</dbReference>
<evidence type="ECO:0000313" key="3">
    <source>
        <dbReference type="EMBL" id="CRH02902.1"/>
    </source>
</evidence>
<dbReference type="OMA" id="IATWDFY"/>
<protein>
    <recommendedName>
        <fullName evidence="5">GPI transamidase component PIG-S</fullName>
    </recommendedName>
</protein>
<dbReference type="VEuPathDB" id="PlasmoDB:PRELSG_1463700"/>
<gene>
    <name evidence="3" type="ORF">PRELSG_1463700</name>
</gene>
<accession>A0A1J1HCU0</accession>
<evidence type="ECO:0000313" key="4">
    <source>
        <dbReference type="Proteomes" id="UP000220158"/>
    </source>
</evidence>
<dbReference type="AlphaFoldDB" id="A0A1J1HCU0"/>
<feature type="region of interest" description="Disordered" evidence="1">
    <location>
        <begin position="264"/>
        <end position="292"/>
    </location>
</feature>
<dbReference type="OrthoDB" id="371019at2759"/>
<feature type="transmembrane region" description="Helical" evidence="2">
    <location>
        <begin position="6"/>
        <end position="26"/>
    </location>
</feature>
<dbReference type="RefSeq" id="XP_028535422.1">
    <property type="nucleotide sequence ID" value="XM_028679739.1"/>
</dbReference>
<evidence type="ECO:0008006" key="5">
    <source>
        <dbReference type="Google" id="ProtNLM"/>
    </source>
</evidence>
<keyword evidence="2" id="KW-0812">Transmembrane</keyword>
<dbReference type="EMBL" id="LN835309">
    <property type="protein sequence ID" value="CRH02902.1"/>
    <property type="molecule type" value="Genomic_DNA"/>
</dbReference>
<keyword evidence="4" id="KW-1185">Reference proteome</keyword>
<dbReference type="GeneID" id="39739069"/>
<name>A0A1J1HCU0_PLARL</name>